<dbReference type="AlphaFoldDB" id="A0AAW0C1J2"/>
<gene>
    <name evidence="1" type="ORF">R3P38DRAFT_2773563</name>
</gene>
<accession>A0AAW0C1J2</accession>
<comment type="caution">
    <text evidence="1">The sequence shown here is derived from an EMBL/GenBank/DDBJ whole genome shotgun (WGS) entry which is preliminary data.</text>
</comment>
<dbReference type="Proteomes" id="UP001362999">
    <property type="component" value="Unassembled WGS sequence"/>
</dbReference>
<reference evidence="1 2" key="1">
    <citation type="journal article" date="2024" name="J Genomics">
        <title>Draft genome sequencing and assembly of Favolaschia claudopus CIRM-BRFM 2984 isolated from oak limbs.</title>
        <authorList>
            <person name="Navarro D."/>
            <person name="Drula E."/>
            <person name="Chaduli D."/>
            <person name="Cazenave R."/>
            <person name="Ahrendt S."/>
            <person name="Wang J."/>
            <person name="Lipzen A."/>
            <person name="Daum C."/>
            <person name="Barry K."/>
            <person name="Grigoriev I.V."/>
            <person name="Favel A."/>
            <person name="Rosso M.N."/>
            <person name="Martin F."/>
        </authorList>
    </citation>
    <scope>NUCLEOTIDE SEQUENCE [LARGE SCALE GENOMIC DNA]</scope>
    <source>
        <strain evidence="1 2">CIRM-BRFM 2984</strain>
    </source>
</reference>
<proteinExistence type="predicted"/>
<dbReference type="PANTHER" id="PTHR37450:SF1">
    <property type="entry name" value="CIPC PROTEIN"/>
    <property type="match status" value="1"/>
</dbReference>
<evidence type="ECO:0000313" key="1">
    <source>
        <dbReference type="EMBL" id="KAK7033105.1"/>
    </source>
</evidence>
<dbReference type="Pfam" id="PF12585">
    <property type="entry name" value="DUF3759"/>
    <property type="match status" value="1"/>
</dbReference>
<dbReference type="InterPro" id="IPR022234">
    <property type="entry name" value="DUF3759"/>
</dbReference>
<evidence type="ECO:0000313" key="2">
    <source>
        <dbReference type="Proteomes" id="UP001362999"/>
    </source>
</evidence>
<protein>
    <recommendedName>
        <fullName evidence="3">CipC1 protein</fullName>
    </recommendedName>
</protein>
<keyword evidence="2" id="KW-1185">Reference proteome</keyword>
<evidence type="ECO:0008006" key="3">
    <source>
        <dbReference type="Google" id="ProtNLM"/>
    </source>
</evidence>
<dbReference type="PANTHER" id="PTHR37450">
    <property type="entry name" value="CIPC PROTEIN"/>
    <property type="match status" value="1"/>
</dbReference>
<name>A0AAW0C1J2_9AGAR</name>
<dbReference type="EMBL" id="JAWWNJ010000023">
    <property type="protein sequence ID" value="KAK7033105.1"/>
    <property type="molecule type" value="Genomic_DNA"/>
</dbReference>
<organism evidence="1 2">
    <name type="scientific">Favolaschia claudopus</name>
    <dbReference type="NCBI Taxonomy" id="2862362"/>
    <lineage>
        <taxon>Eukaryota</taxon>
        <taxon>Fungi</taxon>
        <taxon>Dikarya</taxon>
        <taxon>Basidiomycota</taxon>
        <taxon>Agaricomycotina</taxon>
        <taxon>Agaricomycetes</taxon>
        <taxon>Agaricomycetidae</taxon>
        <taxon>Agaricales</taxon>
        <taxon>Marasmiineae</taxon>
        <taxon>Mycenaceae</taxon>
        <taxon>Favolaschia</taxon>
    </lineage>
</organism>
<sequence length="104" mass="11375">MPALFGNDSDEAKAYDEYNGKHKTDISHQLLAGAASFVAAKEFDKHCEQNGKPQSHAQAKELLAAFAGAFIDREVETHGMDFIDKEKAKYDAHKAASDAAAKEY</sequence>